<feature type="compositionally biased region" description="Polar residues" evidence="6">
    <location>
        <begin position="32"/>
        <end position="53"/>
    </location>
</feature>
<reference evidence="8 9" key="1">
    <citation type="journal article" date="2020" name="bioRxiv">
        <title>Sequence and annotation of 42 cannabis genomes reveals extensive copy number variation in cannabinoid synthesis and pathogen resistance genes.</title>
        <authorList>
            <person name="Mckernan K.J."/>
            <person name="Helbert Y."/>
            <person name="Kane L.T."/>
            <person name="Ebling H."/>
            <person name="Zhang L."/>
            <person name="Liu B."/>
            <person name="Eaton Z."/>
            <person name="Mclaughlin S."/>
            <person name="Kingan S."/>
            <person name="Baybayan P."/>
            <person name="Concepcion G."/>
            <person name="Jordan M."/>
            <person name="Riva A."/>
            <person name="Barbazuk W."/>
            <person name="Harkins T."/>
        </authorList>
    </citation>
    <scope>NUCLEOTIDE SEQUENCE [LARGE SCALE GENOMIC DNA]</scope>
    <source>
        <strain evidence="9">cv. Jamaican Lion 4</strain>
        <tissue evidence="8">Leaf</tissue>
    </source>
</reference>
<dbReference type="InterPro" id="IPR016024">
    <property type="entry name" value="ARM-type_fold"/>
</dbReference>
<dbReference type="PANTHER" id="PTHR12537">
    <property type="entry name" value="RNA BINDING PROTEIN PUMILIO-RELATED"/>
    <property type="match status" value="1"/>
</dbReference>
<dbReference type="GO" id="GO:0003729">
    <property type="term" value="F:mRNA binding"/>
    <property type="evidence" value="ECO:0007669"/>
    <property type="project" value="TreeGrafter"/>
</dbReference>
<proteinExistence type="predicted"/>
<dbReference type="PROSITE" id="PS50302">
    <property type="entry name" value="PUM"/>
    <property type="match status" value="7"/>
</dbReference>
<evidence type="ECO:0000313" key="8">
    <source>
        <dbReference type="EMBL" id="KAF4394855.1"/>
    </source>
</evidence>
<evidence type="ECO:0000256" key="6">
    <source>
        <dbReference type="SAM" id="MobiDB-lite"/>
    </source>
</evidence>
<feature type="domain" description="PUM-HD" evidence="7">
    <location>
        <begin position="303"/>
        <end position="636"/>
    </location>
</feature>
<feature type="repeat" description="Pumilio" evidence="5">
    <location>
        <begin position="511"/>
        <end position="546"/>
    </location>
</feature>
<evidence type="ECO:0000256" key="1">
    <source>
        <dbReference type="ARBA" id="ARBA00022737"/>
    </source>
</evidence>
<dbReference type="Pfam" id="PF00806">
    <property type="entry name" value="PUF"/>
    <property type="match status" value="7"/>
</dbReference>
<keyword evidence="1" id="KW-0677">Repeat</keyword>
<evidence type="ECO:0000256" key="5">
    <source>
        <dbReference type="PROSITE-ProRule" id="PRU00317"/>
    </source>
</evidence>
<dbReference type="Proteomes" id="UP000583929">
    <property type="component" value="Unassembled WGS sequence"/>
</dbReference>
<feature type="repeat" description="Pumilio" evidence="5">
    <location>
        <begin position="327"/>
        <end position="362"/>
    </location>
</feature>
<keyword evidence="9" id="KW-1185">Reference proteome</keyword>
<protein>
    <recommendedName>
        <fullName evidence="7">PUM-HD domain-containing protein</fullName>
    </recommendedName>
</protein>
<comment type="caution">
    <text evidence="8">The sequence shown here is derived from an EMBL/GenBank/DDBJ whole genome shotgun (WGS) entry which is preliminary data.</text>
</comment>
<evidence type="ECO:0000256" key="4">
    <source>
        <dbReference type="ARBA" id="ARBA00058490"/>
    </source>
</evidence>
<dbReference type="PROSITE" id="PS50303">
    <property type="entry name" value="PUM_HD"/>
    <property type="match status" value="1"/>
</dbReference>
<evidence type="ECO:0000259" key="7">
    <source>
        <dbReference type="PROSITE" id="PS50303"/>
    </source>
</evidence>
<dbReference type="GO" id="GO:0006417">
    <property type="term" value="P:regulation of translation"/>
    <property type="evidence" value="ECO:0007669"/>
    <property type="project" value="UniProtKB-KW"/>
</dbReference>
<feature type="repeat" description="Pumilio" evidence="5">
    <location>
        <begin position="399"/>
        <end position="438"/>
    </location>
</feature>
<keyword evidence="2" id="KW-0810">Translation regulation</keyword>
<dbReference type="SUPFAM" id="SSF48371">
    <property type="entry name" value="ARM repeat"/>
    <property type="match status" value="1"/>
</dbReference>
<evidence type="ECO:0000256" key="3">
    <source>
        <dbReference type="ARBA" id="ARBA00022884"/>
    </source>
</evidence>
<evidence type="ECO:0000313" key="9">
    <source>
        <dbReference type="Proteomes" id="UP000583929"/>
    </source>
</evidence>
<feature type="region of interest" description="Disordered" evidence="6">
    <location>
        <begin position="1"/>
        <end position="94"/>
    </location>
</feature>
<evidence type="ECO:0000256" key="2">
    <source>
        <dbReference type="ARBA" id="ARBA00022845"/>
    </source>
</evidence>
<gene>
    <name evidence="8" type="ORF">G4B88_002732</name>
</gene>
<dbReference type="FunFam" id="1.25.10.10:FF:000237">
    <property type="entry name" value="Pumilio homolog 9"/>
    <property type="match status" value="1"/>
</dbReference>
<accession>A0A7J6HIJ6</accession>
<dbReference type="GO" id="GO:0005737">
    <property type="term" value="C:cytoplasm"/>
    <property type="evidence" value="ECO:0007669"/>
    <property type="project" value="TreeGrafter"/>
</dbReference>
<name>A0A7J6HIJ6_CANSA</name>
<feature type="repeat" description="Pumilio" evidence="5">
    <location>
        <begin position="475"/>
        <end position="510"/>
    </location>
</feature>
<dbReference type="InterPro" id="IPR011989">
    <property type="entry name" value="ARM-like"/>
</dbReference>
<feature type="repeat" description="Pumilio" evidence="5">
    <location>
        <begin position="439"/>
        <end position="474"/>
    </location>
</feature>
<feature type="repeat" description="Pumilio" evidence="5">
    <location>
        <begin position="547"/>
        <end position="582"/>
    </location>
</feature>
<dbReference type="SMART" id="SM00025">
    <property type="entry name" value="Pumilio"/>
    <property type="match status" value="7"/>
</dbReference>
<dbReference type="InterPro" id="IPR033133">
    <property type="entry name" value="PUM-HD"/>
</dbReference>
<organism evidence="8 9">
    <name type="scientific">Cannabis sativa</name>
    <name type="common">Hemp</name>
    <name type="synonym">Marijuana</name>
    <dbReference type="NCBI Taxonomy" id="3483"/>
    <lineage>
        <taxon>Eukaryota</taxon>
        <taxon>Viridiplantae</taxon>
        <taxon>Streptophyta</taxon>
        <taxon>Embryophyta</taxon>
        <taxon>Tracheophyta</taxon>
        <taxon>Spermatophyta</taxon>
        <taxon>Magnoliopsida</taxon>
        <taxon>eudicotyledons</taxon>
        <taxon>Gunneridae</taxon>
        <taxon>Pentapetalae</taxon>
        <taxon>rosids</taxon>
        <taxon>fabids</taxon>
        <taxon>Rosales</taxon>
        <taxon>Cannabaceae</taxon>
        <taxon>Cannabis</taxon>
    </lineage>
</organism>
<sequence>MNSERESENSMRGIFNPPPSSYLNHQHHNRLVRSSSMSRASKQTQYSPSNPFSNGHGFDFSDDAGSYSTPFEESKYPRRSTTTGYSRELLSNPDASYSQTKEKLLNDLGLSESFCRMHISSEEGIRNRGFDRDPDGIVLGNASFGGAAIPCNDPFGFEAFRSSKSAVPISSDGDKRFKPGSPLTHIHSTSRSFGPTPSFNGNPMIHMMGQTQEQNVDALLQPHGNDSNRGKNLTDSFSSTSRFLEPKLKENMRNSLYNTLMMEEWTKAKPRGEIPQVFRREQCAGEFKGFIFEDSFIIEGKCLSGNKVSSSKDSQLHFPAVLSSLDKLKDYIYCIAKDQYGCRTLQTLFEQGTSRDVQIIFDGVIDHVVELSINPFGNYLIQKLLDVCCKQQKLQIAVVLTQKPGQLVDISLDAHGSRVVQKLIENAEDRDLIELIMSAIEPGFLLLAKDLNGNHVVQRCLQCFSSEHNEHIFHDAVKYCIDIATHRQGCCVLQRCLSRAPEKHLDKLVTEITNNALFLAQDPYGNYVIQFIIGLRLPSANAKLASQFRGNYEYLSMHKFSSHVVEKCLKHFDEIRPSIIYELLSVSQFDQLLEHPFANYDMGALHESILSAVQPYVLLQTRPFCKKIFSRSPLKK</sequence>
<comment type="function">
    <text evidence="4">Sequence-specific RNA-binding protein that regulates translation and mRNA stability by binding the 3'-UTR of target mRNAs.</text>
</comment>
<dbReference type="AlphaFoldDB" id="A0A7J6HIJ6"/>
<dbReference type="Gene3D" id="1.25.10.10">
    <property type="entry name" value="Leucine-rich Repeat Variant"/>
    <property type="match status" value="1"/>
</dbReference>
<feature type="repeat" description="Pumilio" evidence="5">
    <location>
        <begin position="363"/>
        <end position="398"/>
    </location>
</feature>
<dbReference type="PANTHER" id="PTHR12537:SF138">
    <property type="entry name" value="PUMILIO HOMOLOG 7, CHLOROPLASTIC-RELATED"/>
    <property type="match status" value="1"/>
</dbReference>
<dbReference type="CDD" id="cd07920">
    <property type="entry name" value="Pumilio"/>
    <property type="match status" value="1"/>
</dbReference>
<dbReference type="InterPro" id="IPR001313">
    <property type="entry name" value="Pumilio_RNA-bd_rpt"/>
</dbReference>
<dbReference type="EMBL" id="JAATIQ010000042">
    <property type="protein sequence ID" value="KAF4394855.1"/>
    <property type="molecule type" value="Genomic_DNA"/>
</dbReference>
<keyword evidence="3" id="KW-0694">RNA-binding</keyword>
<dbReference type="InterPro" id="IPR033712">
    <property type="entry name" value="Pumilio_RNA-bd"/>
</dbReference>